<comment type="caution">
    <text evidence="3">The sequence shown here is derived from an EMBL/GenBank/DDBJ whole genome shotgun (WGS) entry which is preliminary data.</text>
</comment>
<evidence type="ECO:0000313" key="3">
    <source>
        <dbReference type="EMBL" id="THD12267.1"/>
    </source>
</evidence>
<dbReference type="EMBL" id="MWQO01000001">
    <property type="protein sequence ID" value="THD12267.1"/>
    <property type="molecule type" value="Genomic_DNA"/>
</dbReference>
<dbReference type="InterPro" id="IPR024981">
    <property type="entry name" value="DUF3887"/>
</dbReference>
<dbReference type="OrthoDB" id="5955964at2"/>
<dbReference type="AlphaFoldDB" id="A0A4S3KSZ4"/>
<protein>
    <recommendedName>
        <fullName evidence="2">DUF3887 domain-containing protein</fullName>
    </recommendedName>
</protein>
<reference evidence="3 4" key="1">
    <citation type="submission" date="2017-02" db="EMBL/GenBank/DDBJ databases">
        <title>Whole genome sequencing of Metallibacterium scheffleri DSM 24874 (T).</title>
        <authorList>
            <person name="Kumar S."/>
            <person name="Patil P."/>
            <person name="Patil P.B."/>
        </authorList>
    </citation>
    <scope>NUCLEOTIDE SEQUENCE [LARGE SCALE GENOMIC DNA]</scope>
    <source>
        <strain evidence="3 4">DSM 24874</strain>
    </source>
</reference>
<proteinExistence type="predicted"/>
<feature type="signal peptide" evidence="1">
    <location>
        <begin position="1"/>
        <end position="33"/>
    </location>
</feature>
<keyword evidence="1" id="KW-0732">Signal</keyword>
<evidence type="ECO:0000259" key="2">
    <source>
        <dbReference type="Pfam" id="PF13026"/>
    </source>
</evidence>
<organism evidence="3 4">
    <name type="scientific">Metallibacterium scheffleri</name>
    <dbReference type="NCBI Taxonomy" id="993689"/>
    <lineage>
        <taxon>Bacteria</taxon>
        <taxon>Pseudomonadati</taxon>
        <taxon>Pseudomonadota</taxon>
        <taxon>Gammaproteobacteria</taxon>
        <taxon>Lysobacterales</taxon>
        <taxon>Rhodanobacteraceae</taxon>
        <taxon>Metallibacterium</taxon>
    </lineage>
</organism>
<name>A0A4S3KSZ4_9GAMM</name>
<evidence type="ECO:0000256" key="1">
    <source>
        <dbReference type="SAM" id="SignalP"/>
    </source>
</evidence>
<gene>
    <name evidence="3" type="ORF">B1806_00070</name>
</gene>
<evidence type="ECO:0000313" key="4">
    <source>
        <dbReference type="Proteomes" id="UP000307749"/>
    </source>
</evidence>
<keyword evidence="4" id="KW-1185">Reference proteome</keyword>
<dbReference type="Gene3D" id="3.10.450.590">
    <property type="match status" value="1"/>
</dbReference>
<dbReference type="STRING" id="993689.GCA_002077135_02655"/>
<dbReference type="Proteomes" id="UP000307749">
    <property type="component" value="Unassembled WGS sequence"/>
</dbReference>
<dbReference type="RefSeq" id="WP_081128447.1">
    <property type="nucleotide sequence ID" value="NZ_DAHXOC010000038.1"/>
</dbReference>
<feature type="chain" id="PRO_5020868864" description="DUF3887 domain-containing protein" evidence="1">
    <location>
        <begin position="34"/>
        <end position="142"/>
    </location>
</feature>
<dbReference type="Pfam" id="PF13026">
    <property type="entry name" value="DUF3887"/>
    <property type="match status" value="1"/>
</dbReference>
<sequence>MASTDLTHFGKTSTLLALLLCAATLVIMPGARAADSTDGAQCRVLAQHMLSALLKGDSKAATDAFDTDMRTALPPAKLSELWGEVQSNYGKFRAQSSARTLKVNGMDVVITPMQFAKTALDAQVACNTHGQIAGFFLRPTST</sequence>
<feature type="domain" description="DUF3887" evidence="2">
    <location>
        <begin position="46"/>
        <end position="135"/>
    </location>
</feature>
<accession>A0A4S3KSZ4</accession>